<dbReference type="AlphaFoldDB" id="A0A8T0X167"/>
<protein>
    <submittedName>
        <fullName evidence="2">Uncharacterized protein</fullName>
    </submittedName>
</protein>
<accession>A0A8T0X167</accession>
<dbReference type="PANTHER" id="PTHR35547:SF1">
    <property type="entry name" value="OS02G0737401 PROTEIN"/>
    <property type="match status" value="1"/>
</dbReference>
<sequence>MAALSNLALPVIMLVVMAFCMVLGAARPFAGEELSGEATAGESIVRFIGHLYWQRLSGPGASCSTWDPNNGCP</sequence>
<feature type="transmembrane region" description="Helical" evidence="1">
    <location>
        <begin position="6"/>
        <end position="26"/>
    </location>
</feature>
<name>A0A8T0X167_PANVG</name>
<evidence type="ECO:0000313" key="3">
    <source>
        <dbReference type="Proteomes" id="UP000823388"/>
    </source>
</evidence>
<evidence type="ECO:0000256" key="1">
    <source>
        <dbReference type="SAM" id="Phobius"/>
    </source>
</evidence>
<dbReference type="EMBL" id="CM029038">
    <property type="protein sequence ID" value="KAG2653860.1"/>
    <property type="molecule type" value="Genomic_DNA"/>
</dbReference>
<keyword evidence="1" id="KW-0812">Transmembrane</keyword>
<gene>
    <name evidence="2" type="ORF">PVAP13_1NG416100</name>
</gene>
<dbReference type="Proteomes" id="UP000823388">
    <property type="component" value="Chromosome 1N"/>
</dbReference>
<keyword evidence="3" id="KW-1185">Reference proteome</keyword>
<keyword evidence="1" id="KW-0472">Membrane</keyword>
<comment type="caution">
    <text evidence="2">The sequence shown here is derived from an EMBL/GenBank/DDBJ whole genome shotgun (WGS) entry which is preliminary data.</text>
</comment>
<evidence type="ECO:0000313" key="2">
    <source>
        <dbReference type="EMBL" id="KAG2653860.1"/>
    </source>
</evidence>
<proteinExistence type="predicted"/>
<reference evidence="2" key="1">
    <citation type="submission" date="2020-05" db="EMBL/GenBank/DDBJ databases">
        <title>WGS assembly of Panicum virgatum.</title>
        <authorList>
            <person name="Lovell J.T."/>
            <person name="Jenkins J."/>
            <person name="Shu S."/>
            <person name="Juenger T.E."/>
            <person name="Schmutz J."/>
        </authorList>
    </citation>
    <scope>NUCLEOTIDE SEQUENCE</scope>
    <source>
        <strain evidence="2">AP13</strain>
    </source>
</reference>
<dbReference type="PANTHER" id="PTHR35547">
    <property type="entry name" value="OS06G0249350 PROTEIN-RELATED"/>
    <property type="match status" value="1"/>
</dbReference>
<organism evidence="2 3">
    <name type="scientific">Panicum virgatum</name>
    <name type="common">Blackwell switchgrass</name>
    <dbReference type="NCBI Taxonomy" id="38727"/>
    <lineage>
        <taxon>Eukaryota</taxon>
        <taxon>Viridiplantae</taxon>
        <taxon>Streptophyta</taxon>
        <taxon>Embryophyta</taxon>
        <taxon>Tracheophyta</taxon>
        <taxon>Spermatophyta</taxon>
        <taxon>Magnoliopsida</taxon>
        <taxon>Liliopsida</taxon>
        <taxon>Poales</taxon>
        <taxon>Poaceae</taxon>
        <taxon>PACMAD clade</taxon>
        <taxon>Panicoideae</taxon>
        <taxon>Panicodae</taxon>
        <taxon>Paniceae</taxon>
        <taxon>Panicinae</taxon>
        <taxon>Panicum</taxon>
        <taxon>Panicum sect. Hiantes</taxon>
    </lineage>
</organism>
<keyword evidence="1" id="KW-1133">Transmembrane helix</keyword>